<keyword evidence="3" id="KW-1185">Reference proteome</keyword>
<gene>
    <name evidence="2" type="ORF">FRACYDRAFT_253538</name>
</gene>
<dbReference type="KEGG" id="fcy:FRACYDRAFT_253538"/>
<name>A0A1E7ELN5_9STRA</name>
<dbReference type="InParanoid" id="A0A1E7ELN5"/>
<feature type="chain" id="PRO_5009191983" evidence="1">
    <location>
        <begin position="20"/>
        <end position="130"/>
    </location>
</feature>
<reference evidence="2 3" key="1">
    <citation type="submission" date="2016-09" db="EMBL/GenBank/DDBJ databases">
        <title>Extensive genetic diversity and differential bi-allelic expression allows diatom success in the polar Southern Ocean.</title>
        <authorList>
            <consortium name="DOE Joint Genome Institute"/>
            <person name="Mock T."/>
            <person name="Otillar R.P."/>
            <person name="Strauss J."/>
            <person name="Dupont C."/>
            <person name="Frickenhaus S."/>
            <person name="Maumus F."/>
            <person name="Mcmullan M."/>
            <person name="Sanges R."/>
            <person name="Schmutz J."/>
            <person name="Toseland A."/>
            <person name="Valas R."/>
            <person name="Veluchamy A."/>
            <person name="Ward B.J."/>
            <person name="Allen A."/>
            <person name="Barry K."/>
            <person name="Falciatore A."/>
            <person name="Ferrante M."/>
            <person name="Fortunato A.E."/>
            <person name="Gloeckner G."/>
            <person name="Gruber A."/>
            <person name="Hipkin R."/>
            <person name="Janech M."/>
            <person name="Kroth P."/>
            <person name="Leese F."/>
            <person name="Lindquist E."/>
            <person name="Lyon B.R."/>
            <person name="Martin J."/>
            <person name="Mayer C."/>
            <person name="Parker M."/>
            <person name="Quesneville H."/>
            <person name="Raymond J."/>
            <person name="Uhlig C."/>
            <person name="Valentin K.U."/>
            <person name="Worden A.Z."/>
            <person name="Armbrust E.V."/>
            <person name="Bowler C."/>
            <person name="Green B."/>
            <person name="Moulton V."/>
            <person name="Van Oosterhout C."/>
            <person name="Grigoriev I."/>
        </authorList>
    </citation>
    <scope>NUCLEOTIDE SEQUENCE [LARGE SCALE GENOMIC DNA]</scope>
    <source>
        <strain evidence="2 3">CCMP1102</strain>
    </source>
</reference>
<protein>
    <submittedName>
        <fullName evidence="2">Uncharacterized protein</fullName>
    </submittedName>
</protein>
<accession>A0A1E7ELN5</accession>
<evidence type="ECO:0000256" key="1">
    <source>
        <dbReference type="SAM" id="SignalP"/>
    </source>
</evidence>
<dbReference type="EMBL" id="KV784400">
    <property type="protein sequence ID" value="OEU06756.1"/>
    <property type="molecule type" value="Genomic_DNA"/>
</dbReference>
<evidence type="ECO:0000313" key="2">
    <source>
        <dbReference type="EMBL" id="OEU06756.1"/>
    </source>
</evidence>
<keyword evidence="1" id="KW-0732">Signal</keyword>
<sequence length="130" mass="13870">MFAATSVFAIVLSLSSVDAFAPAIQSASSLSSLKTSPSSLKMGLLDDLFAKVTGGGGGATPESADVTETVYFDVTYAHGVDHVHHREYKLGKLWAGPADVCAKRGNLFWGLNDHFWSLAHHDTFLTSLEP</sequence>
<evidence type="ECO:0000313" key="3">
    <source>
        <dbReference type="Proteomes" id="UP000095751"/>
    </source>
</evidence>
<proteinExistence type="predicted"/>
<dbReference type="AlphaFoldDB" id="A0A1E7ELN5"/>
<feature type="signal peptide" evidence="1">
    <location>
        <begin position="1"/>
        <end position="19"/>
    </location>
</feature>
<organism evidence="2 3">
    <name type="scientific">Fragilariopsis cylindrus CCMP1102</name>
    <dbReference type="NCBI Taxonomy" id="635003"/>
    <lineage>
        <taxon>Eukaryota</taxon>
        <taxon>Sar</taxon>
        <taxon>Stramenopiles</taxon>
        <taxon>Ochrophyta</taxon>
        <taxon>Bacillariophyta</taxon>
        <taxon>Bacillariophyceae</taxon>
        <taxon>Bacillariophycidae</taxon>
        <taxon>Bacillariales</taxon>
        <taxon>Bacillariaceae</taxon>
        <taxon>Fragilariopsis</taxon>
    </lineage>
</organism>
<dbReference type="Proteomes" id="UP000095751">
    <property type="component" value="Unassembled WGS sequence"/>
</dbReference>